<dbReference type="RefSeq" id="WP_189423970.1">
    <property type="nucleotide sequence ID" value="NZ_BMZE01000001.1"/>
</dbReference>
<evidence type="ECO:0000313" key="4">
    <source>
        <dbReference type="Proteomes" id="UP000646579"/>
    </source>
</evidence>
<dbReference type="Gene3D" id="2.30.30.40">
    <property type="entry name" value="SH3 Domains"/>
    <property type="match status" value="1"/>
</dbReference>
<sequence length="208" mass="21860">MRRQTRKMLLNLFTGMAVAATAAVVFLPAAQAAPATASANVNVRSGPGGSYGVVDVLQRGQRVEVDRCQGSWCYVVKPGPDGWVSSNYLGGVGGGSTGGSSSGSGPSINFGFSIGPDGPDVQIGTGRPAPRVTEVCFYDRTNYRGEEFCLEPGERARLPRYSDGVASIDNPDGYRVEVCAAPGDCRTYTTSASSLGRFGDYVESVRVR</sequence>
<dbReference type="InterPro" id="IPR006311">
    <property type="entry name" value="TAT_signal"/>
</dbReference>
<evidence type="ECO:0000256" key="1">
    <source>
        <dbReference type="SAM" id="SignalP"/>
    </source>
</evidence>
<dbReference type="PROSITE" id="PS51318">
    <property type="entry name" value="TAT"/>
    <property type="match status" value="1"/>
</dbReference>
<reference evidence="3" key="2">
    <citation type="submission" date="2020-09" db="EMBL/GenBank/DDBJ databases">
        <authorList>
            <person name="Sun Q."/>
            <person name="Kim S."/>
        </authorList>
    </citation>
    <scope>NUCLEOTIDE SEQUENCE</scope>
    <source>
        <strain evidence="3">KCTC 32437</strain>
    </source>
</reference>
<dbReference type="PROSITE" id="PS51781">
    <property type="entry name" value="SH3B"/>
    <property type="match status" value="1"/>
</dbReference>
<dbReference type="Gene3D" id="2.60.20.10">
    <property type="entry name" value="Crystallins"/>
    <property type="match status" value="1"/>
</dbReference>
<dbReference type="EMBL" id="BMZE01000001">
    <property type="protein sequence ID" value="GHA16834.1"/>
    <property type="molecule type" value="Genomic_DNA"/>
</dbReference>
<gene>
    <name evidence="3" type="ORF">GCM10007989_10010</name>
</gene>
<dbReference type="Pfam" id="PF08239">
    <property type="entry name" value="SH3_3"/>
    <property type="match status" value="1"/>
</dbReference>
<reference evidence="3" key="1">
    <citation type="journal article" date="2014" name="Int. J. Syst. Evol. Microbiol.">
        <title>Complete genome sequence of Corynebacterium casei LMG S-19264T (=DSM 44701T), isolated from a smear-ripened cheese.</title>
        <authorList>
            <consortium name="US DOE Joint Genome Institute (JGI-PGF)"/>
            <person name="Walter F."/>
            <person name="Albersmeier A."/>
            <person name="Kalinowski J."/>
            <person name="Ruckert C."/>
        </authorList>
    </citation>
    <scope>NUCLEOTIDE SEQUENCE</scope>
    <source>
        <strain evidence="3">KCTC 32437</strain>
    </source>
</reference>
<protein>
    <recommendedName>
        <fullName evidence="2">SH3b domain-containing protein</fullName>
    </recommendedName>
</protein>
<dbReference type="InterPro" id="IPR011024">
    <property type="entry name" value="G_crystallin-like"/>
</dbReference>
<dbReference type="Proteomes" id="UP000646579">
    <property type="component" value="Unassembled WGS sequence"/>
</dbReference>
<feature type="domain" description="SH3b" evidence="2">
    <location>
        <begin position="30"/>
        <end position="93"/>
    </location>
</feature>
<organism evidence="3 4">
    <name type="scientific">Devosia pacifica</name>
    <dbReference type="NCBI Taxonomy" id="1335967"/>
    <lineage>
        <taxon>Bacteria</taxon>
        <taxon>Pseudomonadati</taxon>
        <taxon>Pseudomonadota</taxon>
        <taxon>Alphaproteobacteria</taxon>
        <taxon>Hyphomicrobiales</taxon>
        <taxon>Devosiaceae</taxon>
        <taxon>Devosia</taxon>
    </lineage>
</organism>
<dbReference type="SUPFAM" id="SSF49695">
    <property type="entry name" value="gamma-Crystallin-like"/>
    <property type="match status" value="1"/>
</dbReference>
<proteinExistence type="predicted"/>
<comment type="caution">
    <text evidence="3">The sequence shown here is derived from an EMBL/GenBank/DDBJ whole genome shotgun (WGS) entry which is preliminary data.</text>
</comment>
<dbReference type="InterPro" id="IPR003646">
    <property type="entry name" value="SH3-like_bac-type"/>
</dbReference>
<evidence type="ECO:0000259" key="2">
    <source>
        <dbReference type="PROSITE" id="PS51781"/>
    </source>
</evidence>
<feature type="chain" id="PRO_5036837572" description="SH3b domain-containing protein" evidence="1">
    <location>
        <begin position="23"/>
        <end position="208"/>
    </location>
</feature>
<keyword evidence="1" id="KW-0732">Signal</keyword>
<accession>A0A918S1P1</accession>
<keyword evidence="4" id="KW-1185">Reference proteome</keyword>
<feature type="signal peptide" evidence="1">
    <location>
        <begin position="1"/>
        <end position="22"/>
    </location>
</feature>
<name>A0A918S1P1_9HYPH</name>
<dbReference type="SMART" id="SM00287">
    <property type="entry name" value="SH3b"/>
    <property type="match status" value="1"/>
</dbReference>
<evidence type="ECO:0000313" key="3">
    <source>
        <dbReference type="EMBL" id="GHA16834.1"/>
    </source>
</evidence>
<dbReference type="AlphaFoldDB" id="A0A918S1P1"/>